<gene>
    <name evidence="3" type="ORF">TRL7639_03426</name>
</gene>
<name>A0A1Y5TDL3_9RHOB</name>
<keyword evidence="1" id="KW-1133">Transmembrane helix</keyword>
<organism evidence="3 4">
    <name type="scientific">Falsiruegeria litorea R37</name>
    <dbReference type="NCBI Taxonomy" id="1200284"/>
    <lineage>
        <taxon>Bacteria</taxon>
        <taxon>Pseudomonadati</taxon>
        <taxon>Pseudomonadota</taxon>
        <taxon>Alphaproteobacteria</taxon>
        <taxon>Rhodobacterales</taxon>
        <taxon>Roseobacteraceae</taxon>
        <taxon>Falsiruegeria</taxon>
    </lineage>
</organism>
<evidence type="ECO:0000313" key="4">
    <source>
        <dbReference type="Proteomes" id="UP000193077"/>
    </source>
</evidence>
<dbReference type="OrthoDB" id="7876829at2"/>
<keyword evidence="4" id="KW-1185">Reference proteome</keyword>
<keyword evidence="2" id="KW-0732">Signal</keyword>
<reference evidence="3 4" key="1">
    <citation type="submission" date="2017-03" db="EMBL/GenBank/DDBJ databases">
        <authorList>
            <person name="Afonso C.L."/>
            <person name="Miller P.J."/>
            <person name="Scott M.A."/>
            <person name="Spackman E."/>
            <person name="Goraichik I."/>
            <person name="Dimitrov K.M."/>
            <person name="Suarez D.L."/>
            <person name="Swayne D.E."/>
        </authorList>
    </citation>
    <scope>NUCLEOTIDE SEQUENCE [LARGE SCALE GENOMIC DNA]</scope>
    <source>
        <strain evidence="3 4">CECT 7639</strain>
    </source>
</reference>
<evidence type="ECO:0000256" key="1">
    <source>
        <dbReference type="SAM" id="Phobius"/>
    </source>
</evidence>
<evidence type="ECO:0000256" key="2">
    <source>
        <dbReference type="SAM" id="SignalP"/>
    </source>
</evidence>
<dbReference type="Proteomes" id="UP000193077">
    <property type="component" value="Unassembled WGS sequence"/>
</dbReference>
<feature type="signal peptide" evidence="2">
    <location>
        <begin position="1"/>
        <end position="26"/>
    </location>
</feature>
<keyword evidence="1" id="KW-0472">Membrane</keyword>
<dbReference type="AlphaFoldDB" id="A0A1Y5TDL3"/>
<feature type="transmembrane region" description="Helical" evidence="1">
    <location>
        <begin position="31"/>
        <end position="49"/>
    </location>
</feature>
<protein>
    <submittedName>
        <fullName evidence="3">Uncharacterized protein</fullName>
    </submittedName>
</protein>
<feature type="chain" id="PRO_5012305995" evidence="2">
    <location>
        <begin position="27"/>
        <end position="150"/>
    </location>
</feature>
<evidence type="ECO:0000313" key="3">
    <source>
        <dbReference type="EMBL" id="SLN61658.1"/>
    </source>
</evidence>
<proteinExistence type="predicted"/>
<keyword evidence="1" id="KW-0812">Transmembrane</keyword>
<dbReference type="RefSeq" id="WP_085797074.1">
    <property type="nucleotide sequence ID" value="NZ_FWFO01000003.1"/>
</dbReference>
<dbReference type="EMBL" id="FWFO01000003">
    <property type="protein sequence ID" value="SLN61658.1"/>
    <property type="molecule type" value="Genomic_DNA"/>
</dbReference>
<sequence length="150" mass="17037">MHRKFIALIVATAVAITGLSAAPARAGDAEKILGGLAAIALFGAAVHHYDKKKKRERVARQHNRYQPVAPRPLPPRISRYDLPSQCLKQMRGYPGNQPLLKPKCLQKHYSYTGSLPQMCRISFWNGQRNKQAYEPRCLRQQGYRVVHSQY</sequence>
<accession>A0A1Y5TDL3</accession>